<dbReference type="InParanoid" id="A0A2P6MTU0"/>
<dbReference type="OrthoDB" id="2019818at2759"/>
<dbReference type="Gene3D" id="3.30.300.20">
    <property type="match status" value="1"/>
</dbReference>
<protein>
    <submittedName>
        <fullName evidence="2">Transporter, OsmC-like family</fullName>
    </submittedName>
</protein>
<sequence>MSLLRRDLCINVSIILNPQFLVRVLVNPEELVLLLKQHYGIFKHKRIIMNVLTRGLFTRTSRSTSQLRKTSVIPARRSHSNPIVGPNQPKTTIQVNCVGNGCTTNITGTKGMGAAHTIILDEPKSLGGRDTGPSPLEALLGSLAGCEQATAHLVAKRMSMEVKQMEYDISGDYNPGAIRGRWSCIAHIFPNEVDRGDFPTHFHTIRMKVHVTTDDTQERVQQLKEEVERLCPVASLIHAAKVDVQSEWIKK</sequence>
<dbReference type="InterPro" id="IPR036102">
    <property type="entry name" value="OsmC/Ohrsf"/>
</dbReference>
<comment type="caution">
    <text evidence="2">The sequence shown here is derived from an EMBL/GenBank/DDBJ whole genome shotgun (WGS) entry which is preliminary data.</text>
</comment>
<dbReference type="SUPFAM" id="SSF82784">
    <property type="entry name" value="OsmC-like"/>
    <property type="match status" value="1"/>
</dbReference>
<gene>
    <name evidence="2" type="ORF">PROFUN_03956</name>
</gene>
<dbReference type="PANTHER" id="PTHR35368">
    <property type="entry name" value="HYDROPEROXIDE REDUCTASE"/>
    <property type="match status" value="1"/>
</dbReference>
<keyword evidence="3" id="KW-1185">Reference proteome</keyword>
<feature type="region of interest" description="Disordered" evidence="1">
    <location>
        <begin position="67"/>
        <end position="87"/>
    </location>
</feature>
<dbReference type="Pfam" id="PF02566">
    <property type="entry name" value="OsmC"/>
    <property type="match status" value="1"/>
</dbReference>
<evidence type="ECO:0000256" key="1">
    <source>
        <dbReference type="SAM" id="MobiDB-lite"/>
    </source>
</evidence>
<dbReference type="InterPro" id="IPR015946">
    <property type="entry name" value="KH_dom-like_a/b"/>
</dbReference>
<dbReference type="PANTHER" id="PTHR35368:SF1">
    <property type="entry name" value="HYDROPEROXIDE REDUCTASE"/>
    <property type="match status" value="1"/>
</dbReference>
<accession>A0A2P6MTU0</accession>
<dbReference type="InterPro" id="IPR052924">
    <property type="entry name" value="OsmC/Ohr_hydroprdx_reductase"/>
</dbReference>
<dbReference type="AlphaFoldDB" id="A0A2P6MTU0"/>
<organism evidence="2 3">
    <name type="scientific">Planoprotostelium fungivorum</name>
    <dbReference type="NCBI Taxonomy" id="1890364"/>
    <lineage>
        <taxon>Eukaryota</taxon>
        <taxon>Amoebozoa</taxon>
        <taxon>Evosea</taxon>
        <taxon>Variosea</taxon>
        <taxon>Cavosteliida</taxon>
        <taxon>Cavosteliaceae</taxon>
        <taxon>Planoprotostelium</taxon>
    </lineage>
</organism>
<reference evidence="2 3" key="1">
    <citation type="journal article" date="2018" name="Genome Biol. Evol.">
        <title>Multiple Roots of Fruiting Body Formation in Amoebozoa.</title>
        <authorList>
            <person name="Hillmann F."/>
            <person name="Forbes G."/>
            <person name="Novohradska S."/>
            <person name="Ferling I."/>
            <person name="Riege K."/>
            <person name="Groth M."/>
            <person name="Westermann M."/>
            <person name="Marz M."/>
            <person name="Spaller T."/>
            <person name="Winckler T."/>
            <person name="Schaap P."/>
            <person name="Glockner G."/>
        </authorList>
    </citation>
    <scope>NUCLEOTIDE SEQUENCE [LARGE SCALE GENOMIC DNA]</scope>
    <source>
        <strain evidence="2 3">Jena</strain>
    </source>
</reference>
<dbReference type="InterPro" id="IPR003718">
    <property type="entry name" value="OsmC/Ohr_fam"/>
</dbReference>
<evidence type="ECO:0000313" key="2">
    <source>
        <dbReference type="EMBL" id="PRP75120.1"/>
    </source>
</evidence>
<name>A0A2P6MTU0_9EUKA</name>
<dbReference type="EMBL" id="MDYQ01000419">
    <property type="protein sequence ID" value="PRP75120.1"/>
    <property type="molecule type" value="Genomic_DNA"/>
</dbReference>
<dbReference type="Proteomes" id="UP000241769">
    <property type="component" value="Unassembled WGS sequence"/>
</dbReference>
<proteinExistence type="predicted"/>
<evidence type="ECO:0000313" key="3">
    <source>
        <dbReference type="Proteomes" id="UP000241769"/>
    </source>
</evidence>